<keyword evidence="8" id="KW-0675">Receptor</keyword>
<dbReference type="InterPro" id="IPR000531">
    <property type="entry name" value="Beta-barrel_TonB"/>
</dbReference>
<feature type="domain" description="TonB-dependent receptor plug" evidence="7">
    <location>
        <begin position="132"/>
        <end position="227"/>
    </location>
</feature>
<dbReference type="Gene3D" id="2.40.170.20">
    <property type="entry name" value="TonB-dependent receptor, beta-barrel domain"/>
    <property type="match status" value="1"/>
</dbReference>
<sequence length="933" mass="103638">MKFRILFIALLITTVSFSQNKGSVAGILTDKDANNQSLPFANVLIKGTNIGANTDIDGKYTIAIAPGNYTVQFSFVGYESVDVPVTVVANETATINQALGSGSYKLEDVVIKSNFSREKETVLLLEQKKAVVIKQSIGAQEMARKGVSDVEEGLTKITGITKVGSRGLFVRGLEDRYNNLLINDLAAPTNNPFKKIIPLDLFSTDIVGVIEVYKTFNPNIYGDFAGGTFNIQTSKGSKSITKLNVGVGYTVNNNLEKFLISKDANSTKGFFGLTGTDRKLPALLGNAPSSYTLTADESLRSFKSGFDVSKINSPLNSSIGFLHSEKFNLNDDKTFSYLLSINFDNNYSIRNGVERTFTNNPSGFTYRNDFDNTEYRYKTSLSSLVGLNYTTDRLKLSYNTLFIRTTENLVKDQFGVADSNSSNNNTLIRTNQLDESNYLNNQLLGEYALNEDKTQNVKAAVSYAITKYAQPDRKFFSGTKSGTDDIIVSVAGNNFIKQYLDISGDSYFSGLGEYSLKFGKTEKNNIFTAGYNGNMSDMTSSYRFVTPINNSAPNSFTTSLNSVDAQLNSYIASNAVSFRESSNATYQAKLKETANAGYANLLYKFGEKWELNGGIRLESTMRETKYRTQGSFSDPFKTLKYDNLYVLPALNVKYGLNEKSNLRFATGKTYTRPVVMESYPIEYINADGTSTKGNPFLKNSNNYNVDLKYELFPSSKEVFVLGLFGKKIDQPIERTFISNAANSTITTYLNSDNAVLYGAEIEFIFDFERINKSLSDFSFGFNTSLMHTKVDVKPTTTDSEGNVTTSIETFKNRELQGASKWLINSDLKYQFDLSESWSNTVSLVYSVFGKRIYAVGTGGLDHIYELPVQQLDFIWSSKLSNHFDLKFSADNLLDPIRKSEQGNNGTSSIMEQSNITNSYKKGRGFSVNLGYTF</sequence>
<dbReference type="Gene3D" id="2.170.130.10">
    <property type="entry name" value="TonB-dependent receptor, plug domain"/>
    <property type="match status" value="1"/>
</dbReference>
<keyword evidence="5" id="KW-0732">Signal</keyword>
<comment type="subcellular location">
    <subcellularLocation>
        <location evidence="1 4">Cell outer membrane</location>
    </subcellularLocation>
</comment>
<feature type="signal peptide" evidence="5">
    <location>
        <begin position="1"/>
        <end position="18"/>
    </location>
</feature>
<dbReference type="SUPFAM" id="SSF56935">
    <property type="entry name" value="Porins"/>
    <property type="match status" value="1"/>
</dbReference>
<organism evidence="8 9">
    <name type="scientific">Flavobacterium xinjiangense</name>
    <dbReference type="NCBI Taxonomy" id="178356"/>
    <lineage>
        <taxon>Bacteria</taxon>
        <taxon>Pseudomonadati</taxon>
        <taxon>Bacteroidota</taxon>
        <taxon>Flavobacteriia</taxon>
        <taxon>Flavobacteriales</taxon>
        <taxon>Flavobacteriaceae</taxon>
        <taxon>Flavobacterium</taxon>
    </lineage>
</organism>
<name>A0A1M7LIJ6_9FLAO</name>
<evidence type="ECO:0000256" key="5">
    <source>
        <dbReference type="SAM" id="SignalP"/>
    </source>
</evidence>
<reference evidence="9" key="1">
    <citation type="submission" date="2016-11" db="EMBL/GenBank/DDBJ databases">
        <authorList>
            <person name="Varghese N."/>
            <person name="Submissions S."/>
        </authorList>
    </citation>
    <scope>NUCLEOTIDE SEQUENCE [LARGE SCALE GENOMIC DNA]</scope>
    <source>
        <strain evidence="9">CGMCC 1.2749</strain>
    </source>
</reference>
<protein>
    <submittedName>
        <fullName evidence="8">Outer membrane receptor proteins, mostly Fe transport</fullName>
    </submittedName>
</protein>
<dbReference type="Gene3D" id="2.60.40.1120">
    <property type="entry name" value="Carboxypeptidase-like, regulatory domain"/>
    <property type="match status" value="1"/>
</dbReference>
<dbReference type="InterPro" id="IPR036942">
    <property type="entry name" value="Beta-barrel_TonB_sf"/>
</dbReference>
<dbReference type="AlphaFoldDB" id="A0A1M7LIJ6"/>
<dbReference type="PANTHER" id="PTHR40980:SF5">
    <property type="entry name" value="TONB-DEPENDENT RECEPTOR"/>
    <property type="match status" value="1"/>
</dbReference>
<evidence type="ECO:0000256" key="2">
    <source>
        <dbReference type="ARBA" id="ARBA00023136"/>
    </source>
</evidence>
<dbReference type="OrthoDB" id="9768470at2"/>
<dbReference type="EMBL" id="FRCL01000007">
    <property type="protein sequence ID" value="SHM77889.1"/>
    <property type="molecule type" value="Genomic_DNA"/>
</dbReference>
<evidence type="ECO:0000256" key="1">
    <source>
        <dbReference type="ARBA" id="ARBA00004442"/>
    </source>
</evidence>
<evidence type="ECO:0000259" key="7">
    <source>
        <dbReference type="Pfam" id="PF07715"/>
    </source>
</evidence>
<keyword evidence="4" id="KW-0798">TonB box</keyword>
<gene>
    <name evidence="8" type="ORF">SAMN05216269_10714</name>
</gene>
<dbReference type="PANTHER" id="PTHR40980">
    <property type="entry name" value="PLUG DOMAIN-CONTAINING PROTEIN"/>
    <property type="match status" value="1"/>
</dbReference>
<dbReference type="Proteomes" id="UP000184092">
    <property type="component" value="Unassembled WGS sequence"/>
</dbReference>
<evidence type="ECO:0000256" key="3">
    <source>
        <dbReference type="ARBA" id="ARBA00023237"/>
    </source>
</evidence>
<feature type="chain" id="PRO_5011980284" evidence="5">
    <location>
        <begin position="19"/>
        <end position="933"/>
    </location>
</feature>
<dbReference type="InterPro" id="IPR008969">
    <property type="entry name" value="CarboxyPept-like_regulatory"/>
</dbReference>
<accession>A0A1M7LIJ6</accession>
<keyword evidence="9" id="KW-1185">Reference proteome</keyword>
<dbReference type="Pfam" id="PF07715">
    <property type="entry name" value="Plug"/>
    <property type="match status" value="1"/>
</dbReference>
<evidence type="ECO:0000259" key="6">
    <source>
        <dbReference type="Pfam" id="PF00593"/>
    </source>
</evidence>
<dbReference type="GO" id="GO:0009279">
    <property type="term" value="C:cell outer membrane"/>
    <property type="evidence" value="ECO:0007669"/>
    <property type="project" value="UniProtKB-SubCell"/>
</dbReference>
<evidence type="ECO:0000313" key="8">
    <source>
        <dbReference type="EMBL" id="SHM77889.1"/>
    </source>
</evidence>
<evidence type="ECO:0000313" key="9">
    <source>
        <dbReference type="Proteomes" id="UP000184092"/>
    </source>
</evidence>
<dbReference type="SUPFAM" id="SSF49464">
    <property type="entry name" value="Carboxypeptidase regulatory domain-like"/>
    <property type="match status" value="1"/>
</dbReference>
<proteinExistence type="inferred from homology"/>
<dbReference type="RefSeq" id="WP_073208935.1">
    <property type="nucleotide sequence ID" value="NZ_FRCL01000007.1"/>
</dbReference>
<comment type="similarity">
    <text evidence="4">Belongs to the TonB-dependent receptor family.</text>
</comment>
<keyword evidence="3" id="KW-0998">Cell outer membrane</keyword>
<dbReference type="InterPro" id="IPR037066">
    <property type="entry name" value="Plug_dom_sf"/>
</dbReference>
<feature type="domain" description="TonB-dependent receptor-like beta-barrel" evidence="6">
    <location>
        <begin position="437"/>
        <end position="892"/>
    </location>
</feature>
<evidence type="ECO:0000256" key="4">
    <source>
        <dbReference type="RuleBase" id="RU003357"/>
    </source>
</evidence>
<keyword evidence="2 4" id="KW-0472">Membrane</keyword>
<dbReference type="STRING" id="178356.SAMN05216269_10714"/>
<dbReference type="Pfam" id="PF00593">
    <property type="entry name" value="TonB_dep_Rec_b-barrel"/>
    <property type="match status" value="1"/>
</dbReference>
<dbReference type="Pfam" id="PF13715">
    <property type="entry name" value="CarbopepD_reg_2"/>
    <property type="match status" value="1"/>
</dbReference>
<dbReference type="InterPro" id="IPR012910">
    <property type="entry name" value="Plug_dom"/>
</dbReference>